<gene>
    <name evidence="4" type="ORF">CYJ19_00050</name>
</gene>
<dbReference type="SUPFAM" id="SSF49879">
    <property type="entry name" value="SMAD/FHA domain"/>
    <property type="match status" value="1"/>
</dbReference>
<dbReference type="Pfam" id="PF00498">
    <property type="entry name" value="FHA"/>
    <property type="match status" value="1"/>
</dbReference>
<evidence type="ECO:0000259" key="3">
    <source>
        <dbReference type="PROSITE" id="PS50006"/>
    </source>
</evidence>
<dbReference type="Gene3D" id="2.60.200.20">
    <property type="match status" value="1"/>
</dbReference>
<evidence type="ECO:0000313" key="5">
    <source>
        <dbReference type="Proteomes" id="UP000235122"/>
    </source>
</evidence>
<keyword evidence="1" id="KW-0597">Phosphoprotein</keyword>
<protein>
    <recommendedName>
        <fullName evidence="3">FHA domain-containing protein</fullName>
    </recommendedName>
</protein>
<keyword evidence="5" id="KW-1185">Reference proteome</keyword>
<dbReference type="PANTHER" id="PTHR23308">
    <property type="entry name" value="NUCLEAR INHIBITOR OF PROTEIN PHOSPHATASE-1"/>
    <property type="match status" value="1"/>
</dbReference>
<dbReference type="InterPro" id="IPR008984">
    <property type="entry name" value="SMAD_FHA_dom_sf"/>
</dbReference>
<evidence type="ECO:0000313" key="4">
    <source>
        <dbReference type="EMBL" id="PKY73541.1"/>
    </source>
</evidence>
<dbReference type="InterPro" id="IPR000253">
    <property type="entry name" value="FHA_dom"/>
</dbReference>
<evidence type="ECO:0000256" key="1">
    <source>
        <dbReference type="ARBA" id="ARBA00022553"/>
    </source>
</evidence>
<proteinExistence type="predicted"/>
<dbReference type="STRING" id="33007.HMPREF3198_00056"/>
<dbReference type="EMBL" id="PKKO01000001">
    <property type="protein sequence ID" value="PKY73541.1"/>
    <property type="molecule type" value="Genomic_DNA"/>
</dbReference>
<dbReference type="InterPro" id="IPR050923">
    <property type="entry name" value="Cell_Proc_Reg/RNA_Proc"/>
</dbReference>
<dbReference type="AlphaFoldDB" id="A0A2I1IQZ4"/>
<accession>A0A2I1IQZ4</accession>
<name>A0A2I1IQZ4_9ACTO</name>
<evidence type="ECO:0000256" key="2">
    <source>
        <dbReference type="SAM" id="MobiDB-lite"/>
    </source>
</evidence>
<reference evidence="4 5" key="1">
    <citation type="submission" date="2017-12" db="EMBL/GenBank/DDBJ databases">
        <title>Phylogenetic diversity of female urinary microbiome.</title>
        <authorList>
            <person name="Thomas-White K."/>
            <person name="Wolfe A.J."/>
        </authorList>
    </citation>
    <scope>NUCLEOTIDE SEQUENCE [LARGE SCALE GENOMIC DNA]</scope>
    <source>
        <strain evidence="4 5">UMB0402</strain>
    </source>
</reference>
<feature type="domain" description="FHA" evidence="3">
    <location>
        <begin position="221"/>
        <end position="271"/>
    </location>
</feature>
<dbReference type="CDD" id="cd00060">
    <property type="entry name" value="FHA"/>
    <property type="match status" value="1"/>
</dbReference>
<sequence length="307" mass="32806">MLAFRYETTPKGSFLYYNVTDLLPLDKVLRGAVTESFARNLLLTACDAIELCNNNYANPVGLLFSPRHVYVSPETKLASFVLVTSLIVDKSVKDSLGQLVNAVIKSVPSHARDLAALRDYAFAHPSPAPKTLRQLIWEAFTDTDLPNISAAPRESAPPPAKSAAEPAAGEATILPADGATILKSPAPPAPAPLVAHPPTRTAFTVTRARDGRMAIVRKREATIGRSAKSDIHMGGNSDVSRKHAQIVVEGDAFLLTDLDSKNGTFVNGQRLASGHAATLHDGDKFALSGDVFTIETLQQSPDSDTQS</sequence>
<dbReference type="PROSITE" id="PS50006">
    <property type="entry name" value="FHA_DOMAIN"/>
    <property type="match status" value="1"/>
</dbReference>
<feature type="region of interest" description="Disordered" evidence="2">
    <location>
        <begin position="147"/>
        <end position="166"/>
    </location>
</feature>
<dbReference type="Proteomes" id="UP000235122">
    <property type="component" value="Unassembled WGS sequence"/>
</dbReference>
<comment type="caution">
    <text evidence="4">The sequence shown here is derived from an EMBL/GenBank/DDBJ whole genome shotgun (WGS) entry which is preliminary data.</text>
</comment>
<dbReference type="SMART" id="SM00240">
    <property type="entry name" value="FHA"/>
    <property type="match status" value="1"/>
</dbReference>
<organism evidence="4 5">
    <name type="scientific">Winkia neuii</name>
    <dbReference type="NCBI Taxonomy" id="33007"/>
    <lineage>
        <taxon>Bacteria</taxon>
        <taxon>Bacillati</taxon>
        <taxon>Actinomycetota</taxon>
        <taxon>Actinomycetes</taxon>
        <taxon>Actinomycetales</taxon>
        <taxon>Actinomycetaceae</taxon>
        <taxon>Winkia</taxon>
    </lineage>
</organism>